<reference evidence="3" key="1">
    <citation type="submission" date="2021-04" db="EMBL/GenBank/DDBJ databases">
        <title>Taxonomic assessment of Weissella genus.</title>
        <authorList>
            <person name="Fanelli F."/>
            <person name="Chieffi D."/>
            <person name="Dell'Aquila A."/>
            <person name="Gyu-Sung C."/>
            <person name="Franz C.M.A.P."/>
            <person name="Fusco V."/>
        </authorList>
    </citation>
    <scope>NUCLEOTIDE SEQUENCE</scope>
    <source>
        <strain evidence="3">LMG 25373</strain>
    </source>
</reference>
<dbReference type="Pfam" id="PF00534">
    <property type="entry name" value="Glycos_transf_1"/>
    <property type="match status" value="1"/>
</dbReference>
<dbReference type="InterPro" id="IPR028098">
    <property type="entry name" value="Glyco_trans_4-like_N"/>
</dbReference>
<evidence type="ECO:0000313" key="3">
    <source>
        <dbReference type="EMBL" id="MCM2437180.1"/>
    </source>
</evidence>
<dbReference type="Proteomes" id="UP001057481">
    <property type="component" value="Unassembled WGS sequence"/>
</dbReference>
<dbReference type="Gene3D" id="3.40.50.2000">
    <property type="entry name" value="Glycogen Phosphorylase B"/>
    <property type="match status" value="2"/>
</dbReference>
<dbReference type="InterPro" id="IPR001296">
    <property type="entry name" value="Glyco_trans_1"/>
</dbReference>
<protein>
    <submittedName>
        <fullName evidence="3">Glycosyltransferase family 4 protein</fullName>
    </submittedName>
</protein>
<dbReference type="Pfam" id="PF13439">
    <property type="entry name" value="Glyco_transf_4"/>
    <property type="match status" value="1"/>
</dbReference>
<dbReference type="CDD" id="cd03817">
    <property type="entry name" value="GT4_UGDG-like"/>
    <property type="match status" value="1"/>
</dbReference>
<proteinExistence type="predicted"/>
<dbReference type="PANTHER" id="PTHR45947:SF3">
    <property type="entry name" value="SULFOQUINOVOSYL TRANSFERASE SQD2"/>
    <property type="match status" value="1"/>
</dbReference>
<dbReference type="InterPro" id="IPR050194">
    <property type="entry name" value="Glycosyltransferase_grp1"/>
</dbReference>
<keyword evidence="4" id="KW-1185">Reference proteome</keyword>
<dbReference type="SUPFAM" id="SSF53756">
    <property type="entry name" value="UDP-Glycosyltransferase/glycogen phosphorylase"/>
    <property type="match status" value="1"/>
</dbReference>
<feature type="domain" description="Glycosyl transferase family 1" evidence="1">
    <location>
        <begin position="192"/>
        <end position="344"/>
    </location>
</feature>
<sequence>MNIGLFTDTYYPQVSGVATSISVLRDTLEEMGHQVYIFTSTDPKVAKNVYERNIFRFPSVPFTGFPDRRIAYSGGLHAVQIAKELELDIVHTQTEFSMGLMGKFVAFNLKIPAIHTYHTMYQDYLHYVANGKLIGPRTVKTAVRNYLKNMEGVVAPSKLVLDTMLAYGVTAPIKIIPTGVNIKERVPQNMANELRKQLGLALNTPVALSLGRLAFEKNIEDTIDAFKTVVAKLPNAQLVIAGDGPARNSLEKHAKAVGLEKQIMFVGMIEHQDVAQYYAMADVFVSSSDSESQGLTYLEAMSQHTPIVVMESPYVKELVTDASIGCAVHDVAQLSDNILKYLKSINSLGDERMLEAKIKAVSAEHFGERIVEFYEEVIESYNTETQKNNESFFNSFSNPFRH</sequence>
<name>A0ABT0VHU3_9LACO</name>
<feature type="domain" description="Glycosyltransferase subfamily 4-like N-terminal" evidence="2">
    <location>
        <begin position="14"/>
        <end position="183"/>
    </location>
</feature>
<evidence type="ECO:0000259" key="1">
    <source>
        <dbReference type="Pfam" id="PF00534"/>
    </source>
</evidence>
<evidence type="ECO:0000313" key="4">
    <source>
        <dbReference type="Proteomes" id="UP001057481"/>
    </source>
</evidence>
<accession>A0ABT0VHU3</accession>
<comment type="caution">
    <text evidence="3">The sequence shown here is derived from an EMBL/GenBank/DDBJ whole genome shotgun (WGS) entry which is preliminary data.</text>
</comment>
<dbReference type="EMBL" id="JAGMVS010000055">
    <property type="protein sequence ID" value="MCM2437180.1"/>
    <property type="molecule type" value="Genomic_DNA"/>
</dbReference>
<organism evidence="3 4">
    <name type="scientific">Periweissella beninensis</name>
    <dbReference type="NCBI Taxonomy" id="504936"/>
    <lineage>
        <taxon>Bacteria</taxon>
        <taxon>Bacillati</taxon>
        <taxon>Bacillota</taxon>
        <taxon>Bacilli</taxon>
        <taxon>Lactobacillales</taxon>
        <taxon>Lactobacillaceae</taxon>
        <taxon>Periweissella</taxon>
    </lineage>
</organism>
<evidence type="ECO:0000259" key="2">
    <source>
        <dbReference type="Pfam" id="PF13439"/>
    </source>
</evidence>
<gene>
    <name evidence="3" type="ORF">KAK10_04515</name>
</gene>
<dbReference type="PANTHER" id="PTHR45947">
    <property type="entry name" value="SULFOQUINOVOSYL TRANSFERASE SQD2"/>
    <property type="match status" value="1"/>
</dbReference>
<dbReference type="RefSeq" id="WP_205144317.1">
    <property type="nucleotide sequence ID" value="NZ_JAFBDN010000032.1"/>
</dbReference>